<evidence type="ECO:0000313" key="2">
    <source>
        <dbReference type="EMBL" id="NEA28688.1"/>
    </source>
</evidence>
<dbReference type="AlphaFoldDB" id="A0A6L9QUA1"/>
<gene>
    <name evidence="2" type="ORF">G3I70_40250</name>
</gene>
<sequence length="99" mass="10765">MSEEEPRRPRGADGPPEGVPVPFEPPPAAPGSPIEEALVRHRERLLAIDGVEGLDHGRGADGAEVIRVHIRAMSVKRKVPRELDGFPVITIVTGPYRAY</sequence>
<feature type="compositionally biased region" description="Basic and acidic residues" evidence="1">
    <location>
        <begin position="1"/>
        <end position="11"/>
    </location>
</feature>
<protein>
    <submittedName>
        <fullName evidence="2">Uncharacterized protein</fullName>
    </submittedName>
</protein>
<evidence type="ECO:0000313" key="3">
    <source>
        <dbReference type="Proteomes" id="UP000475532"/>
    </source>
</evidence>
<comment type="caution">
    <text evidence="2">The sequence shown here is derived from an EMBL/GenBank/DDBJ whole genome shotgun (WGS) entry which is preliminary data.</text>
</comment>
<organism evidence="2 3">
    <name type="scientific">Actinomadura bangladeshensis</name>
    <dbReference type="NCBI Taxonomy" id="453573"/>
    <lineage>
        <taxon>Bacteria</taxon>
        <taxon>Bacillati</taxon>
        <taxon>Actinomycetota</taxon>
        <taxon>Actinomycetes</taxon>
        <taxon>Streptosporangiales</taxon>
        <taxon>Thermomonosporaceae</taxon>
        <taxon>Actinomadura</taxon>
    </lineage>
</organism>
<evidence type="ECO:0000256" key="1">
    <source>
        <dbReference type="SAM" id="MobiDB-lite"/>
    </source>
</evidence>
<feature type="region of interest" description="Disordered" evidence="1">
    <location>
        <begin position="1"/>
        <end position="35"/>
    </location>
</feature>
<proteinExistence type="predicted"/>
<name>A0A6L9QUA1_9ACTN</name>
<dbReference type="RefSeq" id="WP_163063170.1">
    <property type="nucleotide sequence ID" value="NZ_JAAGLI010001085.1"/>
</dbReference>
<reference evidence="2 3" key="1">
    <citation type="submission" date="2020-01" db="EMBL/GenBank/DDBJ databases">
        <title>Insect and environment-associated Actinomycetes.</title>
        <authorList>
            <person name="Currrie C."/>
            <person name="Chevrette M."/>
            <person name="Carlson C."/>
            <person name="Stubbendieck R."/>
            <person name="Wendt-Pienkowski E."/>
        </authorList>
    </citation>
    <scope>NUCLEOTIDE SEQUENCE [LARGE SCALE GENOMIC DNA]</scope>
    <source>
        <strain evidence="2 3">SID10258</strain>
    </source>
</reference>
<feature type="compositionally biased region" description="Pro residues" evidence="1">
    <location>
        <begin position="17"/>
        <end position="30"/>
    </location>
</feature>
<accession>A0A6L9QUA1</accession>
<dbReference type="Proteomes" id="UP000475532">
    <property type="component" value="Unassembled WGS sequence"/>
</dbReference>
<dbReference type="EMBL" id="JAAGLI010001085">
    <property type="protein sequence ID" value="NEA28688.1"/>
    <property type="molecule type" value="Genomic_DNA"/>
</dbReference>